<sequence length="36" mass="3831">MPLLLLTVLYICFSFAATHGSALSSCSAPMHCPLAY</sequence>
<proteinExistence type="predicted"/>
<feature type="chain" id="PRO_5002431313" evidence="1">
    <location>
        <begin position="21"/>
        <end position="36"/>
    </location>
</feature>
<reference evidence="2" key="1">
    <citation type="submission" date="2014-11" db="EMBL/GenBank/DDBJ databases">
        <authorList>
            <person name="Amaro Gonzalez C."/>
        </authorList>
    </citation>
    <scope>NUCLEOTIDE SEQUENCE</scope>
</reference>
<reference evidence="2" key="2">
    <citation type="journal article" date="2015" name="Fish Shellfish Immunol.">
        <title>Early steps in the European eel (Anguilla anguilla)-Vibrio vulnificus interaction in the gills: Role of the RtxA13 toxin.</title>
        <authorList>
            <person name="Callol A."/>
            <person name="Pajuelo D."/>
            <person name="Ebbesson L."/>
            <person name="Teles M."/>
            <person name="MacKenzie S."/>
            <person name="Amaro C."/>
        </authorList>
    </citation>
    <scope>NUCLEOTIDE SEQUENCE</scope>
</reference>
<dbReference type="AlphaFoldDB" id="A0A0E9QUH9"/>
<dbReference type="EMBL" id="GBXM01088088">
    <property type="protein sequence ID" value="JAH20489.1"/>
    <property type="molecule type" value="Transcribed_RNA"/>
</dbReference>
<feature type="signal peptide" evidence="1">
    <location>
        <begin position="1"/>
        <end position="20"/>
    </location>
</feature>
<evidence type="ECO:0000313" key="2">
    <source>
        <dbReference type="EMBL" id="JAH20489.1"/>
    </source>
</evidence>
<evidence type="ECO:0000256" key="1">
    <source>
        <dbReference type="SAM" id="SignalP"/>
    </source>
</evidence>
<protein>
    <submittedName>
        <fullName evidence="2">Uncharacterized protein</fullName>
    </submittedName>
</protein>
<keyword evidence="1" id="KW-0732">Signal</keyword>
<name>A0A0E9QUH9_ANGAN</name>
<organism evidence="2">
    <name type="scientific">Anguilla anguilla</name>
    <name type="common">European freshwater eel</name>
    <name type="synonym">Muraena anguilla</name>
    <dbReference type="NCBI Taxonomy" id="7936"/>
    <lineage>
        <taxon>Eukaryota</taxon>
        <taxon>Metazoa</taxon>
        <taxon>Chordata</taxon>
        <taxon>Craniata</taxon>
        <taxon>Vertebrata</taxon>
        <taxon>Euteleostomi</taxon>
        <taxon>Actinopterygii</taxon>
        <taxon>Neopterygii</taxon>
        <taxon>Teleostei</taxon>
        <taxon>Anguilliformes</taxon>
        <taxon>Anguillidae</taxon>
        <taxon>Anguilla</taxon>
    </lineage>
</organism>
<accession>A0A0E9QUH9</accession>